<evidence type="ECO:0000256" key="2">
    <source>
        <dbReference type="ARBA" id="ARBA00022723"/>
    </source>
</evidence>
<evidence type="ECO:0000256" key="3">
    <source>
        <dbReference type="ARBA" id="ARBA00022833"/>
    </source>
</evidence>
<dbReference type="SUPFAM" id="SSF141678">
    <property type="entry name" value="MAL13P1.257-like"/>
    <property type="match status" value="1"/>
</dbReference>
<dbReference type="AlphaFoldDB" id="A0A7S4LER7"/>
<protein>
    <submittedName>
        <fullName evidence="4">Uncharacterized protein</fullName>
    </submittedName>
</protein>
<name>A0A7S4LER7_9EUGL</name>
<accession>A0A7S4LER7</accession>
<dbReference type="PANTHER" id="PTHR12857">
    <property type="entry name" value="CXXC MOTIF CONTAINING ZINC BINDING PROTEIN"/>
    <property type="match status" value="1"/>
</dbReference>
<gene>
    <name evidence="4" type="ORF">EGYM00163_LOCUS35789</name>
</gene>
<evidence type="ECO:0000313" key="4">
    <source>
        <dbReference type="EMBL" id="CAE0824555.1"/>
    </source>
</evidence>
<dbReference type="PANTHER" id="PTHR12857:SF0">
    <property type="entry name" value="CXXC MOTIF CONTAINING ZINC BINDING PROTEIN"/>
    <property type="match status" value="1"/>
</dbReference>
<organism evidence="4">
    <name type="scientific">Eutreptiella gymnastica</name>
    <dbReference type="NCBI Taxonomy" id="73025"/>
    <lineage>
        <taxon>Eukaryota</taxon>
        <taxon>Discoba</taxon>
        <taxon>Euglenozoa</taxon>
        <taxon>Euglenida</taxon>
        <taxon>Spirocuta</taxon>
        <taxon>Euglenophyceae</taxon>
        <taxon>Eutreptiales</taxon>
        <taxon>Eutreptiaceae</taxon>
        <taxon>Eutreptiella</taxon>
    </lineage>
</organism>
<reference evidence="4" key="1">
    <citation type="submission" date="2021-01" db="EMBL/GenBank/DDBJ databases">
        <authorList>
            <person name="Corre E."/>
            <person name="Pelletier E."/>
            <person name="Niang G."/>
            <person name="Scheremetjew M."/>
            <person name="Finn R."/>
            <person name="Kale V."/>
            <person name="Holt S."/>
            <person name="Cochrane G."/>
            <person name="Meng A."/>
            <person name="Brown T."/>
            <person name="Cohen L."/>
        </authorList>
    </citation>
    <scope>NUCLEOTIDE SEQUENCE</scope>
    <source>
        <strain evidence="4">CCMP1594</strain>
    </source>
</reference>
<sequence>MVKLDVMFKCDLENVTELTLPTNARWYFNIEFEGDEKEIYLIPAEKLEVPNSRGECCFVMHSKETKKHATVTFIKNAEYNESDSGKLKRIGTFECRGCELVKFLPRSGWEASSTKSDTSFDDIDLTEGDWADYDERGNESVMISELETEICRSKEK</sequence>
<keyword evidence="2" id="KW-0479">Metal-binding</keyword>
<evidence type="ECO:0000256" key="1">
    <source>
        <dbReference type="ARBA" id="ARBA00007818"/>
    </source>
</evidence>
<keyword evidence="3" id="KW-0862">Zinc</keyword>
<dbReference type="InterPro" id="IPR008584">
    <property type="entry name" value="CXXC_Zn-binding_euk"/>
</dbReference>
<dbReference type="Pfam" id="PF05907">
    <property type="entry name" value="CXXC_Zn-b_euk"/>
    <property type="match status" value="1"/>
</dbReference>
<dbReference type="EMBL" id="HBJA01103810">
    <property type="protein sequence ID" value="CAE0824555.1"/>
    <property type="molecule type" value="Transcribed_RNA"/>
</dbReference>
<proteinExistence type="inferred from homology"/>
<dbReference type="GO" id="GO:0008270">
    <property type="term" value="F:zinc ion binding"/>
    <property type="evidence" value="ECO:0007669"/>
    <property type="project" value="TreeGrafter"/>
</dbReference>
<comment type="similarity">
    <text evidence="1">Belongs to the UPF0587 family.</text>
</comment>